<name>A0ACC1IP14_9FUNG</name>
<proteinExistence type="predicted"/>
<evidence type="ECO:0000313" key="1">
    <source>
        <dbReference type="EMBL" id="KAJ1897121.1"/>
    </source>
</evidence>
<keyword evidence="2" id="KW-1185">Reference proteome</keyword>
<accession>A0ACC1IP14</accession>
<evidence type="ECO:0000313" key="2">
    <source>
        <dbReference type="Proteomes" id="UP001150581"/>
    </source>
</evidence>
<organism evidence="1 2">
    <name type="scientific">Kickxella alabastrina</name>
    <dbReference type="NCBI Taxonomy" id="61397"/>
    <lineage>
        <taxon>Eukaryota</taxon>
        <taxon>Fungi</taxon>
        <taxon>Fungi incertae sedis</taxon>
        <taxon>Zoopagomycota</taxon>
        <taxon>Kickxellomycotina</taxon>
        <taxon>Kickxellomycetes</taxon>
        <taxon>Kickxellales</taxon>
        <taxon>Kickxellaceae</taxon>
        <taxon>Kickxella</taxon>
    </lineage>
</organism>
<comment type="caution">
    <text evidence="1">The sequence shown here is derived from an EMBL/GenBank/DDBJ whole genome shotgun (WGS) entry which is preliminary data.</text>
</comment>
<dbReference type="Proteomes" id="UP001150581">
    <property type="component" value="Unassembled WGS sequence"/>
</dbReference>
<gene>
    <name evidence="1" type="ORF">LPJ66_003577</name>
</gene>
<reference evidence="1" key="1">
    <citation type="submission" date="2022-07" db="EMBL/GenBank/DDBJ databases">
        <title>Phylogenomic reconstructions and comparative analyses of Kickxellomycotina fungi.</title>
        <authorList>
            <person name="Reynolds N.K."/>
            <person name="Stajich J.E."/>
            <person name="Barry K."/>
            <person name="Grigoriev I.V."/>
            <person name="Crous P."/>
            <person name="Smith M.E."/>
        </authorList>
    </citation>
    <scope>NUCLEOTIDE SEQUENCE</scope>
    <source>
        <strain evidence="1">Benny 63K</strain>
    </source>
</reference>
<protein>
    <submittedName>
        <fullName evidence="1">Uncharacterized protein</fullName>
    </submittedName>
</protein>
<dbReference type="EMBL" id="JANBPG010000365">
    <property type="protein sequence ID" value="KAJ1897121.1"/>
    <property type="molecule type" value="Genomic_DNA"/>
</dbReference>
<sequence length="239" mass="26331">MKLDTQLGRGILTTLLFCTLSLAAAEATSSAAVAVTEQAQPSKPTNSLFILHSTQISNSLRVTQYCNTKCINSDSACKSSCINDLSFTDEDILKRTQKCTTDCHTQPEELISMCIQRCFHYMVDPLRHVVSERENRLAAVGNDGMLVENEFIKTRVRLIGPNGLPLREDQQPATSIPTGRAPMLLAEEEENERRGKGRGESARSEGYRVETVNTAEGLLSRQMQVWGALSLALVAAVWI</sequence>